<dbReference type="Proteomes" id="UP000015241">
    <property type="component" value="Unassembled WGS sequence"/>
</dbReference>
<dbReference type="EMBL" id="KE504133">
    <property type="protein sequence ID" value="EPT02799.1"/>
    <property type="molecule type" value="Genomic_DNA"/>
</dbReference>
<dbReference type="GO" id="GO:0005739">
    <property type="term" value="C:mitochondrion"/>
    <property type="evidence" value="ECO:0007669"/>
    <property type="project" value="InterPro"/>
</dbReference>
<organism evidence="1 2">
    <name type="scientific">Fomitopsis schrenkii</name>
    <name type="common">Brown rot fungus</name>
    <dbReference type="NCBI Taxonomy" id="2126942"/>
    <lineage>
        <taxon>Eukaryota</taxon>
        <taxon>Fungi</taxon>
        <taxon>Dikarya</taxon>
        <taxon>Basidiomycota</taxon>
        <taxon>Agaricomycotina</taxon>
        <taxon>Agaricomycetes</taxon>
        <taxon>Polyporales</taxon>
        <taxon>Fomitopsis</taxon>
    </lineage>
</organism>
<name>S8EHQ3_FOMSC</name>
<dbReference type="GO" id="GO:0003735">
    <property type="term" value="F:structural constituent of ribosome"/>
    <property type="evidence" value="ECO:0007669"/>
    <property type="project" value="InterPro"/>
</dbReference>
<evidence type="ECO:0000313" key="2">
    <source>
        <dbReference type="Proteomes" id="UP000015241"/>
    </source>
</evidence>
<dbReference type="InterPro" id="IPR032053">
    <property type="entry name" value="Ribosomal_mS34"/>
</dbReference>
<accession>S8EHQ3</accession>
<evidence type="ECO:0000313" key="1">
    <source>
        <dbReference type="EMBL" id="EPT02799.1"/>
    </source>
</evidence>
<dbReference type="eggNOG" id="ENOG502SCI0">
    <property type="taxonomic scope" value="Eukaryota"/>
</dbReference>
<dbReference type="AlphaFoldDB" id="S8EHQ3"/>
<protein>
    <submittedName>
        <fullName evidence="1">Uncharacterized protein</fullName>
    </submittedName>
</protein>
<proteinExistence type="predicted"/>
<reference evidence="1 2" key="1">
    <citation type="journal article" date="2012" name="Science">
        <title>The Paleozoic origin of enzymatic lignin decomposition reconstructed from 31 fungal genomes.</title>
        <authorList>
            <person name="Floudas D."/>
            <person name="Binder M."/>
            <person name="Riley R."/>
            <person name="Barry K."/>
            <person name="Blanchette R.A."/>
            <person name="Henrissat B."/>
            <person name="Martinez A.T."/>
            <person name="Otillar R."/>
            <person name="Spatafora J.W."/>
            <person name="Yadav J.S."/>
            <person name="Aerts A."/>
            <person name="Benoit I."/>
            <person name="Boyd A."/>
            <person name="Carlson A."/>
            <person name="Copeland A."/>
            <person name="Coutinho P.M."/>
            <person name="de Vries R.P."/>
            <person name="Ferreira P."/>
            <person name="Findley K."/>
            <person name="Foster B."/>
            <person name="Gaskell J."/>
            <person name="Glotzer D."/>
            <person name="Gorecki P."/>
            <person name="Heitman J."/>
            <person name="Hesse C."/>
            <person name="Hori C."/>
            <person name="Igarashi K."/>
            <person name="Jurgens J.A."/>
            <person name="Kallen N."/>
            <person name="Kersten P."/>
            <person name="Kohler A."/>
            <person name="Kuees U."/>
            <person name="Kumar T.K.A."/>
            <person name="Kuo A."/>
            <person name="LaButti K."/>
            <person name="Larrondo L.F."/>
            <person name="Lindquist E."/>
            <person name="Ling A."/>
            <person name="Lombard V."/>
            <person name="Lucas S."/>
            <person name="Lundell T."/>
            <person name="Martin R."/>
            <person name="McLaughlin D.J."/>
            <person name="Morgenstern I."/>
            <person name="Morin E."/>
            <person name="Murat C."/>
            <person name="Nagy L.G."/>
            <person name="Nolan M."/>
            <person name="Ohm R.A."/>
            <person name="Patyshakuliyeva A."/>
            <person name="Rokas A."/>
            <person name="Ruiz-Duenas F.J."/>
            <person name="Sabat G."/>
            <person name="Salamov A."/>
            <person name="Samejima M."/>
            <person name="Schmutz J."/>
            <person name="Slot J.C."/>
            <person name="St John F."/>
            <person name="Stenlid J."/>
            <person name="Sun H."/>
            <person name="Sun S."/>
            <person name="Syed K."/>
            <person name="Tsang A."/>
            <person name="Wiebenga A."/>
            <person name="Young D."/>
            <person name="Pisabarro A."/>
            <person name="Eastwood D.C."/>
            <person name="Martin F."/>
            <person name="Cullen D."/>
            <person name="Grigoriev I.V."/>
            <person name="Hibbett D.S."/>
        </authorList>
    </citation>
    <scope>NUCLEOTIDE SEQUENCE</scope>
    <source>
        <strain evidence="2">FP-58527</strain>
    </source>
</reference>
<dbReference type="Pfam" id="PF16053">
    <property type="entry name" value="MRP-S34"/>
    <property type="match status" value="1"/>
</dbReference>
<gene>
    <name evidence="1" type="ORF">FOMPIDRAFT_76786</name>
</gene>
<dbReference type="HOGENOM" id="CLU_146166_0_0_1"/>
<dbReference type="InParanoid" id="S8EHQ3"/>
<sequence>MSGIAGAIRKLLPKQLPPSLSNRPGNLYEVLSRYPQDGIGQTVHQTRWTAKGLSDCCWVVTRTKLKLEGTHGKAWGHLYWRGKKVSDHDERIPGGLKYRWAAGTSTTVLGQIPPTLHN</sequence>
<keyword evidence="2" id="KW-1185">Reference proteome</keyword>
<dbReference type="OrthoDB" id="16434at2759"/>